<evidence type="ECO:0000313" key="5">
    <source>
        <dbReference type="EMBL" id="WZC49525.1"/>
    </source>
</evidence>
<accession>A0ABZ2V6A1</accession>
<dbReference type="PANTHER" id="PTHR43736">
    <property type="entry name" value="ADP-RIBOSE PYROPHOSPHATASE"/>
    <property type="match status" value="1"/>
</dbReference>
<dbReference type="CDD" id="cd04673">
    <property type="entry name" value="NUDIX_ADPRase"/>
    <property type="match status" value="1"/>
</dbReference>
<dbReference type="EMBL" id="CP150951">
    <property type="protein sequence ID" value="WZC49525.1"/>
    <property type="molecule type" value="Genomic_DNA"/>
</dbReference>
<dbReference type="InterPro" id="IPR015797">
    <property type="entry name" value="NUDIX_hydrolase-like_dom_sf"/>
</dbReference>
<dbReference type="PROSITE" id="PS51462">
    <property type="entry name" value="NUDIX"/>
    <property type="match status" value="1"/>
</dbReference>
<evidence type="ECO:0000259" key="4">
    <source>
        <dbReference type="PROSITE" id="PS51462"/>
    </source>
</evidence>
<evidence type="ECO:0000256" key="3">
    <source>
        <dbReference type="RuleBase" id="RU003476"/>
    </source>
</evidence>
<dbReference type="PANTHER" id="PTHR43736:SF1">
    <property type="entry name" value="DIHYDRONEOPTERIN TRIPHOSPHATE DIPHOSPHATASE"/>
    <property type="match status" value="1"/>
</dbReference>
<dbReference type="PROSITE" id="PS00893">
    <property type="entry name" value="NUDIX_BOX"/>
    <property type="match status" value="1"/>
</dbReference>
<sequence length="141" mass="15035">MSKLTPKLGAIAVVYHDGKFLLVQRRKAPNAGTWGFPGGHVELGETALEAAARELREETGIVATPLHYLTNVDAITHDDAGTITHHFLLAVVVCRYESGVPVAADDAADAKWLTPDQAAALPQSPSVQRILDIVVSETGFP</sequence>
<dbReference type="InterPro" id="IPR000086">
    <property type="entry name" value="NUDIX_hydrolase_dom"/>
</dbReference>
<dbReference type="InterPro" id="IPR020476">
    <property type="entry name" value="Nudix_hydrolase"/>
</dbReference>
<dbReference type="PRINTS" id="PR00502">
    <property type="entry name" value="NUDIXFAMILY"/>
</dbReference>
<keyword evidence="6" id="KW-1185">Reference proteome</keyword>
<comment type="cofactor">
    <cofactor evidence="1">
        <name>Mg(2+)</name>
        <dbReference type="ChEBI" id="CHEBI:18420"/>
    </cofactor>
</comment>
<dbReference type="InterPro" id="IPR020084">
    <property type="entry name" value="NUDIX_hydrolase_CS"/>
</dbReference>
<evidence type="ECO:0000256" key="2">
    <source>
        <dbReference type="ARBA" id="ARBA00022801"/>
    </source>
</evidence>
<dbReference type="RefSeq" id="WP_341367635.1">
    <property type="nucleotide sequence ID" value="NZ_CP150951.2"/>
</dbReference>
<proteinExistence type="inferred from homology"/>
<comment type="similarity">
    <text evidence="3">Belongs to the Nudix hydrolase family.</text>
</comment>
<organism evidence="5 6">
    <name type="scientific">Yoonia phaeophyticola</name>
    <dbReference type="NCBI Taxonomy" id="3137369"/>
    <lineage>
        <taxon>Bacteria</taxon>
        <taxon>Pseudomonadati</taxon>
        <taxon>Pseudomonadota</taxon>
        <taxon>Alphaproteobacteria</taxon>
        <taxon>Rhodobacterales</taxon>
        <taxon>Paracoccaceae</taxon>
        <taxon>Yoonia</taxon>
    </lineage>
</organism>
<dbReference type="GO" id="GO:0016787">
    <property type="term" value="F:hydrolase activity"/>
    <property type="evidence" value="ECO:0007669"/>
    <property type="project" value="UniProtKB-KW"/>
</dbReference>
<dbReference type="Gene3D" id="3.90.79.10">
    <property type="entry name" value="Nucleoside Triphosphate Pyrophosphohydrolase"/>
    <property type="match status" value="1"/>
</dbReference>
<reference evidence="6" key="1">
    <citation type="submission" date="2024-04" db="EMBL/GenBank/DDBJ databases">
        <title>Phylogenomic analyses of a clade within the roseobacter group suggest taxonomic reassignments of species of the genera Aestuariivita, Citreicella, Loktanella, Nautella, Pelagibaca, Ruegeria, Thalassobius, Thiobacimonas and Tropicibacter, and the proposal o.</title>
        <authorList>
            <person name="Jeon C.O."/>
        </authorList>
    </citation>
    <scope>NUCLEOTIDE SEQUENCE [LARGE SCALE GENOMIC DNA]</scope>
    <source>
        <strain evidence="6">BS5-3</strain>
    </source>
</reference>
<keyword evidence="2 3" id="KW-0378">Hydrolase</keyword>
<dbReference type="SUPFAM" id="SSF55811">
    <property type="entry name" value="Nudix"/>
    <property type="match status" value="1"/>
</dbReference>
<protein>
    <submittedName>
        <fullName evidence="5">NUDIX hydrolase</fullName>
    </submittedName>
</protein>
<evidence type="ECO:0000313" key="6">
    <source>
        <dbReference type="Proteomes" id="UP001440612"/>
    </source>
</evidence>
<dbReference type="Pfam" id="PF00293">
    <property type="entry name" value="NUDIX"/>
    <property type="match status" value="1"/>
</dbReference>
<name>A0ABZ2V6A1_9RHOB</name>
<feature type="domain" description="Nudix hydrolase" evidence="4">
    <location>
        <begin position="5"/>
        <end position="135"/>
    </location>
</feature>
<gene>
    <name evidence="5" type="ORF">AABB29_02410</name>
</gene>
<dbReference type="Proteomes" id="UP001440612">
    <property type="component" value="Chromosome"/>
</dbReference>
<evidence type="ECO:0000256" key="1">
    <source>
        <dbReference type="ARBA" id="ARBA00001946"/>
    </source>
</evidence>